<dbReference type="Proteomes" id="UP001465755">
    <property type="component" value="Unassembled WGS sequence"/>
</dbReference>
<feature type="compositionally biased region" description="Polar residues" evidence="1">
    <location>
        <begin position="765"/>
        <end position="777"/>
    </location>
</feature>
<accession>A0AAW1NVM8</accession>
<evidence type="ECO:0000256" key="2">
    <source>
        <dbReference type="SAM" id="SignalP"/>
    </source>
</evidence>
<protein>
    <submittedName>
        <fullName evidence="3">Uncharacterized protein</fullName>
    </submittedName>
</protein>
<comment type="caution">
    <text evidence="3">The sequence shown here is derived from an EMBL/GenBank/DDBJ whole genome shotgun (WGS) entry which is preliminary data.</text>
</comment>
<feature type="compositionally biased region" description="Low complexity" evidence="1">
    <location>
        <begin position="853"/>
        <end position="864"/>
    </location>
</feature>
<feature type="signal peptide" evidence="2">
    <location>
        <begin position="1"/>
        <end position="20"/>
    </location>
</feature>
<feature type="region of interest" description="Disordered" evidence="1">
    <location>
        <begin position="853"/>
        <end position="874"/>
    </location>
</feature>
<name>A0AAW1NVM8_9CHLO</name>
<proteinExistence type="predicted"/>
<organism evidence="3 4">
    <name type="scientific">Symbiochloris irregularis</name>
    <dbReference type="NCBI Taxonomy" id="706552"/>
    <lineage>
        <taxon>Eukaryota</taxon>
        <taxon>Viridiplantae</taxon>
        <taxon>Chlorophyta</taxon>
        <taxon>core chlorophytes</taxon>
        <taxon>Trebouxiophyceae</taxon>
        <taxon>Trebouxiales</taxon>
        <taxon>Trebouxiaceae</taxon>
        <taxon>Symbiochloris</taxon>
    </lineage>
</organism>
<dbReference type="AlphaFoldDB" id="A0AAW1NVM8"/>
<dbReference type="EMBL" id="JALJOQ010000147">
    <property type="protein sequence ID" value="KAK9793723.1"/>
    <property type="molecule type" value="Genomic_DNA"/>
</dbReference>
<evidence type="ECO:0000313" key="3">
    <source>
        <dbReference type="EMBL" id="KAK9793723.1"/>
    </source>
</evidence>
<evidence type="ECO:0000256" key="1">
    <source>
        <dbReference type="SAM" id="MobiDB-lite"/>
    </source>
</evidence>
<feature type="region of interest" description="Disordered" evidence="1">
    <location>
        <begin position="751"/>
        <end position="786"/>
    </location>
</feature>
<gene>
    <name evidence="3" type="ORF">WJX73_000486</name>
</gene>
<feature type="chain" id="PRO_5044013506" evidence="2">
    <location>
        <begin position="21"/>
        <end position="874"/>
    </location>
</feature>
<evidence type="ECO:0000313" key="4">
    <source>
        <dbReference type="Proteomes" id="UP001465755"/>
    </source>
</evidence>
<sequence>MPSQVSFFTVLFLILNPSAAGLSAQRPVDHRRTFAGSTMAPLKEEDFTFGQSSSANWTKSSFLPKVDSLYDHVTKKFGRWTTMTRAQLTQIQLTWACLGIHALQDEQIERTGNQCKCVPGRAGDGRRPSVAHVGSCTHGNETQHDTTCPAGIFCQAATTAASQASGLNLVHLWLNLNASCIRAFKHCISGSLGRLLDAARVKILICTKLIYEAYFNLLEIGSVVSSTSTAAILLSTMHFSALYGVAAQWQPQLAQWFYARVWLVPYYNACCGCTASPFTWSALYKLEHMGMFMAGLLSAMMGVARNAGLRLNNAIVAKAVGLLRDDESIAGRLKCGGISFATWVAAFLSGATSRLHYSETRPPVDCAWCKRPKDMIKRACIVGADVICRACATHWSKYQKRRTPEMERHWQERLERQRGLTPGLAWSCSDCPYLIQGTLERTSRARQRANSGEETTMSVRTTAGLLRLGPSSAKPGLPTVTICEHCRIRGLKGMHSAAALVDLMALEGKELTPSQSEQHELLIKEARLEADSATVRSNASATMLAHWLIYVMIKDGVVAVGDEMISMEWRDPNTRKLHTCTGSFTEDCQMELYCQGQEPQKVQGPTPAVKQFGEWCGRQEVHGSYPPSLTRTVYTFVKYRGQPLSAYRSAVMEKIIARVEHLRDYAAVPLALADDDDEFHADDAEDAKEVAAFLDQHLVRTLPNAPSPAGAQLERADSLPGAVGDLQPRLQSVESLQLDEGFSLEDAVAAQPGFFPGTGEPAPSSPFQQPLPETSTPARPAKPQVVDLARTTSSPQLAAAHPAPLPGGVDRNLLANAALFRQRQQFVSKRGLSSPIAQPTKRATVARSLQLPAATAGAASGAGSQKDPIDVASP</sequence>
<keyword evidence="4" id="KW-1185">Reference proteome</keyword>
<reference evidence="3 4" key="1">
    <citation type="journal article" date="2024" name="Nat. Commun.">
        <title>Phylogenomics reveals the evolutionary origins of lichenization in chlorophyte algae.</title>
        <authorList>
            <person name="Puginier C."/>
            <person name="Libourel C."/>
            <person name="Otte J."/>
            <person name="Skaloud P."/>
            <person name="Haon M."/>
            <person name="Grisel S."/>
            <person name="Petersen M."/>
            <person name="Berrin J.G."/>
            <person name="Delaux P.M."/>
            <person name="Dal Grande F."/>
            <person name="Keller J."/>
        </authorList>
    </citation>
    <scope>NUCLEOTIDE SEQUENCE [LARGE SCALE GENOMIC DNA]</scope>
    <source>
        <strain evidence="3 4">SAG 2036</strain>
    </source>
</reference>
<keyword evidence="2" id="KW-0732">Signal</keyword>